<accession>A0ACB0F7P2</accession>
<proteinExistence type="predicted"/>
<sequence>MDGSQDEVLTSAEVQATVRSTRKELRKSPSECTAPSRAGGGGGGIAEAPLLRGRLCPGRFQLLSERKSWGGGAHWTPRLRGQSTERSAGPQGPRPGERADTVGAPGKARRPGSQRRTRERRGAPAHSHRRRPEGGPSLFPARLPPALLGTRLRLSQAPARDPGRSPHRLRLLAAVTAAAQISLFCTRARVSRDVRLRSREIWARLPVKLRVGALTDTWASVSVPRPGRRCSEHARNRGRPAGLPWCACPPLARLPLDGCLALSCVE</sequence>
<evidence type="ECO:0000313" key="2">
    <source>
        <dbReference type="Proteomes" id="UP001162501"/>
    </source>
</evidence>
<dbReference type="EMBL" id="OX596117">
    <property type="protein sequence ID" value="CAI9708699.1"/>
    <property type="molecule type" value="Genomic_DNA"/>
</dbReference>
<reference evidence="1" key="1">
    <citation type="submission" date="2023-05" db="EMBL/GenBank/DDBJ databases">
        <authorList>
            <consortium name="ELIXIR-Norway"/>
        </authorList>
    </citation>
    <scope>NUCLEOTIDE SEQUENCE</scope>
</reference>
<dbReference type="Proteomes" id="UP001162501">
    <property type="component" value="Chromosome 33"/>
</dbReference>
<protein>
    <submittedName>
        <fullName evidence="1">Uncharacterized protein</fullName>
    </submittedName>
</protein>
<gene>
    <name evidence="1" type="ORF">MRATA1EN3_LOCUS19912</name>
</gene>
<organism evidence="1 2">
    <name type="scientific">Rangifer tarandus platyrhynchus</name>
    <name type="common">Svalbard reindeer</name>
    <dbReference type="NCBI Taxonomy" id="3082113"/>
    <lineage>
        <taxon>Eukaryota</taxon>
        <taxon>Metazoa</taxon>
        <taxon>Chordata</taxon>
        <taxon>Craniata</taxon>
        <taxon>Vertebrata</taxon>
        <taxon>Euteleostomi</taxon>
        <taxon>Mammalia</taxon>
        <taxon>Eutheria</taxon>
        <taxon>Laurasiatheria</taxon>
        <taxon>Artiodactyla</taxon>
        <taxon>Ruminantia</taxon>
        <taxon>Pecora</taxon>
        <taxon>Cervidae</taxon>
        <taxon>Odocoileinae</taxon>
        <taxon>Rangifer</taxon>
    </lineage>
</organism>
<name>A0ACB0F7P2_RANTA</name>
<evidence type="ECO:0000313" key="1">
    <source>
        <dbReference type="EMBL" id="CAI9708699.1"/>
    </source>
</evidence>